<dbReference type="KEGG" id="tro:trd_1029"/>
<dbReference type="STRING" id="309801.trd_1029"/>
<dbReference type="PANTHER" id="PTHR12304:SF4">
    <property type="entry name" value="URIDINE NUCLEOSIDASE"/>
    <property type="match status" value="1"/>
</dbReference>
<dbReference type="SUPFAM" id="SSF53590">
    <property type="entry name" value="Nucleoside hydrolase"/>
    <property type="match status" value="1"/>
</dbReference>
<feature type="domain" description="Inosine/uridine-preferring nucleoside hydrolase" evidence="3">
    <location>
        <begin position="7"/>
        <end position="293"/>
    </location>
</feature>
<dbReference type="InterPro" id="IPR036452">
    <property type="entry name" value="Ribo_hydro-like"/>
</dbReference>
<evidence type="ECO:0000256" key="2">
    <source>
        <dbReference type="ARBA" id="ARBA00023295"/>
    </source>
</evidence>
<keyword evidence="2" id="KW-0326">Glycosidase</keyword>
<dbReference type="Proteomes" id="UP000000447">
    <property type="component" value="Chromosome"/>
</dbReference>
<keyword evidence="1 4" id="KW-0378">Hydrolase</keyword>
<dbReference type="GO" id="GO:0008477">
    <property type="term" value="F:purine nucleosidase activity"/>
    <property type="evidence" value="ECO:0007669"/>
    <property type="project" value="TreeGrafter"/>
</dbReference>
<evidence type="ECO:0000313" key="4">
    <source>
        <dbReference type="EMBL" id="ACM06097.1"/>
    </source>
</evidence>
<dbReference type="InterPro" id="IPR001910">
    <property type="entry name" value="Inosine/uridine_hydrolase_dom"/>
</dbReference>
<dbReference type="eggNOG" id="COG1957">
    <property type="taxonomic scope" value="Bacteria"/>
</dbReference>
<organism evidence="4 5">
    <name type="scientific">Thermomicrobium roseum (strain ATCC 27502 / DSM 5159 / P-2)</name>
    <dbReference type="NCBI Taxonomy" id="309801"/>
    <lineage>
        <taxon>Bacteria</taxon>
        <taxon>Pseudomonadati</taxon>
        <taxon>Thermomicrobiota</taxon>
        <taxon>Thermomicrobia</taxon>
        <taxon>Thermomicrobiales</taxon>
        <taxon>Thermomicrobiaceae</taxon>
        <taxon>Thermomicrobium</taxon>
    </lineage>
</organism>
<dbReference type="HOGENOM" id="CLU_036838_2_1_0"/>
<dbReference type="InterPro" id="IPR023186">
    <property type="entry name" value="IUNH"/>
</dbReference>
<proteinExistence type="predicted"/>
<gene>
    <name evidence="4" type="ordered locus">trd_1029</name>
</gene>
<dbReference type="GO" id="GO:0006152">
    <property type="term" value="P:purine nucleoside catabolic process"/>
    <property type="evidence" value="ECO:0007669"/>
    <property type="project" value="TreeGrafter"/>
</dbReference>
<evidence type="ECO:0000259" key="3">
    <source>
        <dbReference type="Pfam" id="PF01156"/>
    </source>
</evidence>
<evidence type="ECO:0000256" key="1">
    <source>
        <dbReference type="ARBA" id="ARBA00022801"/>
    </source>
</evidence>
<dbReference type="Pfam" id="PF01156">
    <property type="entry name" value="IU_nuc_hydro"/>
    <property type="match status" value="1"/>
</dbReference>
<keyword evidence="5" id="KW-1185">Reference proteome</keyword>
<name>B9L025_THERP</name>
<sequence>MKTMQPVIVDVDTGVDDALALAVALAQPELRLIAVTTVAGNVDVGQATRNTRLVLDWLGARSIPVAKGAASPLLRKHRDARAYHSPDGLGGAVLPVERGGPILDTSAPEVIVRAARRYAGKLCLVCLAPLTNLAIALRLEPDLPFLIDRVIVMGGAFAVAGNVTPAAEFNVWSDPEAASLVAQAGFRIRWVGLDVTELVRLERSRWERLGNATDPRSILAREVGRWAFEQRGLTSFALHDPLAVVAAVREEFIDWAPGHVIVRTETDEVAGKTVYQSDPDGRARVAHRVNSDGAQAFLERALGLVGKGG</sequence>
<dbReference type="Gene3D" id="3.90.245.10">
    <property type="entry name" value="Ribonucleoside hydrolase-like"/>
    <property type="match status" value="1"/>
</dbReference>
<accession>B9L025</accession>
<evidence type="ECO:0000313" key="5">
    <source>
        <dbReference type="Proteomes" id="UP000000447"/>
    </source>
</evidence>
<dbReference type="GO" id="GO:0005829">
    <property type="term" value="C:cytosol"/>
    <property type="evidence" value="ECO:0007669"/>
    <property type="project" value="TreeGrafter"/>
</dbReference>
<dbReference type="EMBL" id="CP001275">
    <property type="protein sequence ID" value="ACM06097.1"/>
    <property type="molecule type" value="Genomic_DNA"/>
</dbReference>
<dbReference type="PANTHER" id="PTHR12304">
    <property type="entry name" value="INOSINE-URIDINE PREFERRING NUCLEOSIDE HYDROLASE"/>
    <property type="match status" value="1"/>
</dbReference>
<reference evidence="4 5" key="1">
    <citation type="journal article" date="2009" name="PLoS ONE">
        <title>Complete genome sequence of the aerobic CO-oxidizing thermophile Thermomicrobium roseum.</title>
        <authorList>
            <person name="Wu D."/>
            <person name="Raymond J."/>
            <person name="Wu M."/>
            <person name="Chatterji S."/>
            <person name="Ren Q."/>
            <person name="Graham J.E."/>
            <person name="Bryant D.A."/>
            <person name="Robb F."/>
            <person name="Colman A."/>
            <person name="Tallon L.J."/>
            <person name="Badger J.H."/>
            <person name="Madupu R."/>
            <person name="Ward N.L."/>
            <person name="Eisen J.A."/>
        </authorList>
    </citation>
    <scope>NUCLEOTIDE SEQUENCE [LARGE SCALE GENOMIC DNA]</scope>
    <source>
        <strain evidence="5">ATCC 27502 / DSM 5159 / P-2</strain>
    </source>
</reference>
<protein>
    <submittedName>
        <fullName evidence="4">Inosine-uridine preferring nucleoside hydrolase</fullName>
    </submittedName>
</protein>
<dbReference type="AlphaFoldDB" id="B9L025"/>